<dbReference type="Pfam" id="PF01230">
    <property type="entry name" value="HIT"/>
    <property type="match status" value="1"/>
</dbReference>
<evidence type="ECO:0000256" key="1">
    <source>
        <dbReference type="PROSITE-ProRule" id="PRU00464"/>
    </source>
</evidence>
<organism evidence="3 4">
    <name type="scientific">Cognatilysobacter bugurensis</name>
    <dbReference type="NCBI Taxonomy" id="543356"/>
    <lineage>
        <taxon>Bacteria</taxon>
        <taxon>Pseudomonadati</taxon>
        <taxon>Pseudomonadota</taxon>
        <taxon>Gammaproteobacteria</taxon>
        <taxon>Lysobacterales</taxon>
        <taxon>Lysobacteraceae</taxon>
        <taxon>Cognatilysobacter</taxon>
    </lineage>
</organism>
<dbReference type="AlphaFoldDB" id="A0A918STI4"/>
<dbReference type="RefSeq" id="WP_189452797.1">
    <property type="nucleotide sequence ID" value="NZ_BMYD01000001.1"/>
</dbReference>
<reference evidence="3" key="2">
    <citation type="submission" date="2020-09" db="EMBL/GenBank/DDBJ databases">
        <authorList>
            <person name="Sun Q."/>
            <person name="Kim S."/>
        </authorList>
    </citation>
    <scope>NUCLEOTIDE SEQUENCE</scope>
    <source>
        <strain evidence="3">KCTC 23077</strain>
    </source>
</reference>
<sequence length="141" mass="15183">MNGADAAWSLNPRLEADTHPVARWPLCDVRLMEDARYVWLILVPRIADAVEIVDLPADVQQQLTVEVARASAALRAVASPHKLNVGALGNVVRQLHVHVVARFEGDAAWPGPVWGHGTAEPYTAAARSARLQALRAACAAD</sequence>
<dbReference type="InterPro" id="IPR026026">
    <property type="entry name" value="HIT_Hint"/>
</dbReference>
<reference evidence="3" key="1">
    <citation type="journal article" date="2014" name="Int. J. Syst. Evol. Microbiol.">
        <title>Complete genome sequence of Corynebacterium casei LMG S-19264T (=DSM 44701T), isolated from a smear-ripened cheese.</title>
        <authorList>
            <consortium name="US DOE Joint Genome Institute (JGI-PGF)"/>
            <person name="Walter F."/>
            <person name="Albersmeier A."/>
            <person name="Kalinowski J."/>
            <person name="Ruckert C."/>
        </authorList>
    </citation>
    <scope>NUCLEOTIDE SEQUENCE</scope>
    <source>
        <strain evidence="3">KCTC 23077</strain>
    </source>
</reference>
<dbReference type="Gene3D" id="3.30.428.10">
    <property type="entry name" value="HIT-like"/>
    <property type="match status" value="1"/>
</dbReference>
<evidence type="ECO:0000313" key="4">
    <source>
        <dbReference type="Proteomes" id="UP000646426"/>
    </source>
</evidence>
<comment type="caution">
    <text evidence="1">Lacks conserved residue(s) required for the propagation of feature annotation.</text>
</comment>
<dbReference type="GO" id="GO:0003824">
    <property type="term" value="F:catalytic activity"/>
    <property type="evidence" value="ECO:0007669"/>
    <property type="project" value="InterPro"/>
</dbReference>
<comment type="caution">
    <text evidence="3">The sequence shown here is derived from an EMBL/GenBank/DDBJ whole genome shotgun (WGS) entry which is preliminary data.</text>
</comment>
<keyword evidence="4" id="KW-1185">Reference proteome</keyword>
<name>A0A918STI4_9GAMM</name>
<proteinExistence type="predicted"/>
<dbReference type="EMBL" id="BMYD01000001">
    <property type="protein sequence ID" value="GHA70917.1"/>
    <property type="molecule type" value="Genomic_DNA"/>
</dbReference>
<feature type="domain" description="HIT" evidence="2">
    <location>
        <begin position="40"/>
        <end position="109"/>
    </location>
</feature>
<dbReference type="SUPFAM" id="SSF54197">
    <property type="entry name" value="HIT-like"/>
    <property type="match status" value="1"/>
</dbReference>
<dbReference type="Proteomes" id="UP000646426">
    <property type="component" value="Unassembled WGS sequence"/>
</dbReference>
<dbReference type="PROSITE" id="PS51084">
    <property type="entry name" value="HIT_2"/>
    <property type="match status" value="1"/>
</dbReference>
<dbReference type="InterPro" id="IPR036265">
    <property type="entry name" value="HIT-like_sf"/>
</dbReference>
<dbReference type="InterPro" id="IPR011146">
    <property type="entry name" value="HIT-like"/>
</dbReference>
<protein>
    <submittedName>
        <fullName evidence="3">HIT family protein</fullName>
    </submittedName>
</protein>
<dbReference type="PIRSF" id="PIRSF000714">
    <property type="entry name" value="HIT"/>
    <property type="match status" value="1"/>
</dbReference>
<evidence type="ECO:0000313" key="3">
    <source>
        <dbReference type="EMBL" id="GHA70917.1"/>
    </source>
</evidence>
<evidence type="ECO:0000259" key="2">
    <source>
        <dbReference type="PROSITE" id="PS51084"/>
    </source>
</evidence>
<accession>A0A918STI4</accession>
<gene>
    <name evidence="3" type="ORF">GCM10007067_03960</name>
</gene>